<feature type="transmembrane region" description="Helical" evidence="1">
    <location>
        <begin position="74"/>
        <end position="94"/>
    </location>
</feature>
<feature type="transmembrane region" description="Helical" evidence="1">
    <location>
        <begin position="43"/>
        <end position="62"/>
    </location>
</feature>
<feature type="transmembrane region" description="Helical" evidence="1">
    <location>
        <begin position="101"/>
        <end position="121"/>
    </location>
</feature>
<feature type="transmembrane region" description="Helical" evidence="1">
    <location>
        <begin position="161"/>
        <end position="182"/>
    </location>
</feature>
<dbReference type="EMBL" id="AZRL01000004">
    <property type="protein sequence ID" value="PNR97727.1"/>
    <property type="molecule type" value="Genomic_DNA"/>
</dbReference>
<evidence type="ECO:0008006" key="4">
    <source>
        <dbReference type="Google" id="ProtNLM"/>
    </source>
</evidence>
<evidence type="ECO:0000256" key="1">
    <source>
        <dbReference type="SAM" id="Phobius"/>
    </source>
</evidence>
<organism evidence="2 3">
    <name type="scientific">Petrotoga olearia DSM 13574</name>
    <dbReference type="NCBI Taxonomy" id="1122955"/>
    <lineage>
        <taxon>Bacteria</taxon>
        <taxon>Thermotogati</taxon>
        <taxon>Thermotogota</taxon>
        <taxon>Thermotogae</taxon>
        <taxon>Petrotogales</taxon>
        <taxon>Petrotogaceae</taxon>
        <taxon>Petrotoga</taxon>
    </lineage>
</organism>
<protein>
    <recommendedName>
        <fullName evidence="4">DUF4203 domain-containing protein</fullName>
    </recommendedName>
</protein>
<evidence type="ECO:0000313" key="2">
    <source>
        <dbReference type="EMBL" id="PNR97727.1"/>
    </source>
</evidence>
<keyword evidence="1" id="KW-1133">Transmembrane helix</keyword>
<dbReference type="Proteomes" id="UP000236434">
    <property type="component" value="Unassembled WGS sequence"/>
</dbReference>
<proteinExistence type="predicted"/>
<keyword evidence="1" id="KW-0472">Membrane</keyword>
<dbReference type="AlphaFoldDB" id="A0A2K1P4U4"/>
<dbReference type="RefSeq" id="WP_103066372.1">
    <property type="nucleotide sequence ID" value="NZ_AZRL01000004.1"/>
</dbReference>
<evidence type="ECO:0000313" key="3">
    <source>
        <dbReference type="Proteomes" id="UP000236434"/>
    </source>
</evidence>
<comment type="caution">
    <text evidence="2">The sequence shown here is derived from an EMBL/GenBank/DDBJ whole genome shotgun (WGS) entry which is preliminary data.</text>
</comment>
<accession>A0A2K1P4U4</accession>
<feature type="transmembrane region" description="Helical" evidence="1">
    <location>
        <begin position="207"/>
        <end position="226"/>
    </location>
</feature>
<feature type="transmembrane region" description="Helical" evidence="1">
    <location>
        <begin position="15"/>
        <end position="36"/>
    </location>
</feature>
<sequence length="235" mass="26532">MVPPDFINNAAFTNLYLLLVNSVYILLPLSLILLLFSKISSKVTIFLLGVYASYSILIPYLLKIPLISNFVLTFGDYSFFIYLIFSLIFGFVFYHLVNIAFIVGGFILGGLVGYSIGTFIISSNGEWLNNLPFSISYIPWIIFAILGVIVAIIFSKNYQSIISTISVIFGSFILSFYTIYLLEKHTSITIGNNSLLNGWEQLSQPEFFSIFISLIVYMVIGFYLNVRSNRKKATN</sequence>
<reference evidence="2 3" key="1">
    <citation type="submission" date="2013-12" db="EMBL/GenBank/DDBJ databases">
        <title>Comparative genomics of Petrotoga isolates.</title>
        <authorList>
            <person name="Nesbo C.L."/>
            <person name="Charchuk R."/>
            <person name="Chow K."/>
        </authorList>
    </citation>
    <scope>NUCLEOTIDE SEQUENCE [LARGE SCALE GENOMIC DNA]</scope>
    <source>
        <strain evidence="2 3">DSM 13574</strain>
    </source>
</reference>
<name>A0A2K1P4U4_9BACT</name>
<feature type="transmembrane region" description="Helical" evidence="1">
    <location>
        <begin position="133"/>
        <end position="154"/>
    </location>
</feature>
<dbReference type="OrthoDB" id="49319at2"/>
<gene>
    <name evidence="2" type="ORF">X929_01965</name>
</gene>
<keyword evidence="1" id="KW-0812">Transmembrane</keyword>